<name>A0A4Z0Z8B1_9PEZI</name>
<protein>
    <submittedName>
        <fullName evidence="5">Uncharacterized protein</fullName>
    </submittedName>
</protein>
<dbReference type="STRING" id="37992.A0A4Z0Z8B1"/>
<dbReference type="InterPro" id="IPR002110">
    <property type="entry name" value="Ankyrin_rpt"/>
</dbReference>
<dbReference type="PANTHER" id="PTHR24198:SF165">
    <property type="entry name" value="ANKYRIN REPEAT-CONTAINING PROTEIN-RELATED"/>
    <property type="match status" value="1"/>
</dbReference>
<dbReference type="GO" id="GO:0005737">
    <property type="term" value="C:cytoplasm"/>
    <property type="evidence" value="ECO:0007669"/>
    <property type="project" value="TreeGrafter"/>
</dbReference>
<dbReference type="Gene3D" id="1.25.40.20">
    <property type="entry name" value="Ankyrin repeat-containing domain"/>
    <property type="match status" value="4"/>
</dbReference>
<evidence type="ECO:0000256" key="1">
    <source>
        <dbReference type="ARBA" id="ARBA00022737"/>
    </source>
</evidence>
<gene>
    <name evidence="5" type="ORF">E0Z10_g1616</name>
</gene>
<feature type="repeat" description="ANK" evidence="3">
    <location>
        <begin position="1095"/>
        <end position="1127"/>
    </location>
</feature>
<feature type="region of interest" description="Disordered" evidence="4">
    <location>
        <begin position="1525"/>
        <end position="1552"/>
    </location>
</feature>
<dbReference type="SMART" id="SM00248">
    <property type="entry name" value="ANK"/>
    <property type="match status" value="14"/>
</dbReference>
<dbReference type="EMBL" id="SKBN01000017">
    <property type="protein sequence ID" value="TGJ87163.1"/>
    <property type="molecule type" value="Genomic_DNA"/>
</dbReference>
<dbReference type="InterPro" id="IPR036770">
    <property type="entry name" value="Ankyrin_rpt-contain_sf"/>
</dbReference>
<proteinExistence type="predicted"/>
<dbReference type="Pfam" id="PF12796">
    <property type="entry name" value="Ank_2"/>
    <property type="match status" value="4"/>
</dbReference>
<organism evidence="5 6">
    <name type="scientific">Xylaria hypoxylon</name>
    <dbReference type="NCBI Taxonomy" id="37992"/>
    <lineage>
        <taxon>Eukaryota</taxon>
        <taxon>Fungi</taxon>
        <taxon>Dikarya</taxon>
        <taxon>Ascomycota</taxon>
        <taxon>Pezizomycotina</taxon>
        <taxon>Sordariomycetes</taxon>
        <taxon>Xylariomycetidae</taxon>
        <taxon>Xylariales</taxon>
        <taxon>Xylariaceae</taxon>
        <taxon>Xylaria</taxon>
    </lineage>
</organism>
<evidence type="ECO:0000313" key="6">
    <source>
        <dbReference type="Proteomes" id="UP000297716"/>
    </source>
</evidence>
<dbReference type="SUPFAM" id="SSF48403">
    <property type="entry name" value="Ankyrin repeat"/>
    <property type="match status" value="3"/>
</dbReference>
<dbReference type="OrthoDB" id="341259at2759"/>
<evidence type="ECO:0000313" key="5">
    <source>
        <dbReference type="EMBL" id="TGJ87163.1"/>
    </source>
</evidence>
<sequence>MEYPSNAALRRRLDNFASQAPPQYSIDTIPSTQAKPGISAARGAFLKFINSDGAGCWLVHVPSPGCSAVETAEQVFQWTEDLIEQSLLDGPRELFSFDADNGHSDSAEAALYSLLAELYSHFPRPEEKEFAQEALKFFDICHSTQVQDLYFLYVGLVLVKLKSRGVRPATSPEATFTIILGNLDGRIRNGAWLFKKLEGIVHDCGLRLKVIVTSSDPASLKSDVGSATFVGSPGLGLANPPYRLEKPARPENDVKLRSSPDSVMTEDGRDEDAAFLKSVLALIQHRPQLYGYSVGLNLLAQSCGEDEMLWEMISNWLKDLQFPSEDRLQDSISQLIPATPDKVFRSMLTSLPSQIRSWSILLLERVSFAFRPLTLLELIDLELLDWPDEPQHGIPGASTMRGVTDRVCGGLLTVRRNEIHLAHPKLRGFLLTSAEQVLGRAFSFDSASSIHGRIATTCLTYLASPMRRQLMGYRAGPGRWHTSFECRKDFLSYAVKYWLRHAMRAGKDIFESDACTRFLADNEVVRLWVILYRGLSPPVATGGMPSIDILASLTIFAEHEAEDLLISSIRKHQELGTPDLSFACFTALVEAAGRGNMRMIKGLLAFPLLEGEALDQPILAAIESGNKDVFDEITNLGQKARGRIQDFTPLLARAASLGRADFAKTLLDMIKTSGVDIGSSHSLSPLSYACQRGYGEVVELLISEGGATVMNELKVQHYTPLPIQLAVQFGEIDILNILRCAVAKRPEDSAAIEYCRSIFTESSGFGRRRPVRNILDYVDRHLQRETSTPKADGRDVSKEVDEENTVMSYLHHKLIYRDNSWTHPKNAFTKVIEQWPHAIDLVDFLTGPKQSIMRDPQFPSYFEIWMEAAVSSGDIAVVKVLFENGAKSPWATAQVLEHVTILGFRKALLNQFIPCLKYLIEKGANFTSYRLSYGRTPLFDAAYNGLVAAVKVLIETTVDVNAPGNDIWFPIHACYDNAEITRLLIVAGADVDVLTTGSDEQTSLHFAVIWGFSGVVDELLKAKPSRKTLQSGLEAAVMYNQIHMMENILPHCPDASYLQDIDNLLHYQVKGSSLKNLQLLLSHQYQLDIDKKDSYGNTALHYISANTSAEVVELLIKHGAGIEQVNHRGATPLAVAAGVPNESVVRCLVEHGALINTAAGSCEGPFILACLRGSLDMVKIMHTSKTDPADVNRLSHSGSRGTALNSALMRLEETNDRQGIIQYLLEEGHAEVNTLTMFWSGALQVACLTSTVEIVRMLIKQYHANVNAKDNTGRTPLHIALYRTREHVELLLEHGAKLDAVDIINRNALHFAVLSGRLDVVKLVLDKQPNFVNQKDAHGWTPLLWALRVTGKWGTQTSEMQAIVQELLGCGAHRLVRGEGIDRTWTPMKIAKYYRVSEDVMELLAPIPEDFEKMGDEYQDWDWRSGGGKRAIFGNDSGWCDHCLLVRVTLSSMDPVLGDYMGVGTPAQQKDVAAERQLIVFIAISLGTSRTFRDIRSSKLGAKRKTICLTLAGRARVVDEYSEVEMEPDDQLEVEEDVEEAGEWVDEDESEV</sequence>
<dbReference type="PROSITE" id="PS50088">
    <property type="entry name" value="ANK_REPEAT"/>
    <property type="match status" value="4"/>
</dbReference>
<feature type="repeat" description="ANK" evidence="3">
    <location>
        <begin position="933"/>
        <end position="965"/>
    </location>
</feature>
<accession>A0A4Z0Z8B1</accession>
<keyword evidence="2 3" id="KW-0040">ANK repeat</keyword>
<dbReference type="PANTHER" id="PTHR24198">
    <property type="entry name" value="ANKYRIN REPEAT AND PROTEIN KINASE DOMAIN-CONTAINING PROTEIN"/>
    <property type="match status" value="1"/>
</dbReference>
<comment type="caution">
    <text evidence="5">The sequence shown here is derived from an EMBL/GenBank/DDBJ whole genome shotgun (WGS) entry which is preliminary data.</text>
</comment>
<evidence type="ECO:0000256" key="4">
    <source>
        <dbReference type="SAM" id="MobiDB-lite"/>
    </source>
</evidence>
<dbReference type="PROSITE" id="PS50297">
    <property type="entry name" value="ANK_REP_REGION"/>
    <property type="match status" value="4"/>
</dbReference>
<evidence type="ECO:0000256" key="2">
    <source>
        <dbReference type="ARBA" id="ARBA00023043"/>
    </source>
</evidence>
<keyword evidence="6" id="KW-1185">Reference proteome</keyword>
<reference evidence="5 6" key="1">
    <citation type="submission" date="2019-03" db="EMBL/GenBank/DDBJ databases">
        <title>Draft genome sequence of Xylaria hypoxylon DSM 108379, a ubiquitous saprotrophic-parasitic fungi on hardwood.</title>
        <authorList>
            <person name="Buettner E."/>
            <person name="Leonhardt S."/>
            <person name="Gebauer A.M."/>
            <person name="Liers C."/>
            <person name="Hofrichter M."/>
            <person name="Kellner H."/>
        </authorList>
    </citation>
    <scope>NUCLEOTIDE SEQUENCE [LARGE SCALE GENOMIC DNA]</scope>
    <source>
        <strain evidence="5 6">DSM 108379</strain>
    </source>
</reference>
<feature type="region of interest" description="Disordered" evidence="4">
    <location>
        <begin position="247"/>
        <end position="267"/>
    </location>
</feature>
<feature type="repeat" description="ANK" evidence="3">
    <location>
        <begin position="1128"/>
        <end position="1160"/>
    </location>
</feature>
<keyword evidence="1" id="KW-0677">Repeat</keyword>
<feature type="compositionally biased region" description="Basic and acidic residues" evidence="4">
    <location>
        <begin position="247"/>
        <end position="258"/>
    </location>
</feature>
<dbReference type="Proteomes" id="UP000297716">
    <property type="component" value="Unassembled WGS sequence"/>
</dbReference>
<evidence type="ECO:0000256" key="3">
    <source>
        <dbReference type="PROSITE-ProRule" id="PRU00023"/>
    </source>
</evidence>
<feature type="repeat" description="ANK" evidence="3">
    <location>
        <begin position="1272"/>
        <end position="1303"/>
    </location>
</feature>